<proteinExistence type="predicted"/>
<dbReference type="VEuPathDB" id="VectorBase:GAUT021696"/>
<name>A0A1A9V0G0_GLOAU</name>
<evidence type="ECO:0000313" key="2">
    <source>
        <dbReference type="Proteomes" id="UP000078200"/>
    </source>
</evidence>
<dbReference type="AlphaFoldDB" id="A0A1A9V0G0"/>
<keyword evidence="2" id="KW-1185">Reference proteome</keyword>
<evidence type="ECO:0000313" key="1">
    <source>
        <dbReference type="EnsemblMetazoa" id="GAUT021696-PA"/>
    </source>
</evidence>
<reference evidence="1" key="1">
    <citation type="submission" date="2020-05" db="UniProtKB">
        <authorList>
            <consortium name="EnsemblMetazoa"/>
        </authorList>
    </citation>
    <scope>IDENTIFICATION</scope>
    <source>
        <strain evidence="1">TTRI</strain>
    </source>
</reference>
<sequence>MDLSSTGQLNIVPLESDCRQEHLDWSEVDVPVGTLDKKFHSRQTQDAKLASIAPLLYVRPCHPSAAITAYSAETDDAVARDCDKLLRYLTSGRHEIDVVVVVVVLVYSSCLYQTHNSYYAQSLPESFASFLIYWHLWNNVSFDVISVAFITIKPTWLGNKDLMI</sequence>
<dbReference type="EnsemblMetazoa" id="GAUT021696-RA">
    <property type="protein sequence ID" value="GAUT021696-PA"/>
    <property type="gene ID" value="GAUT021696"/>
</dbReference>
<accession>A0A1A9V0G0</accession>
<dbReference type="Proteomes" id="UP000078200">
    <property type="component" value="Unassembled WGS sequence"/>
</dbReference>
<protein>
    <submittedName>
        <fullName evidence="1">Uncharacterized protein</fullName>
    </submittedName>
</protein>
<organism evidence="1 2">
    <name type="scientific">Glossina austeni</name>
    <name type="common">Savannah tsetse fly</name>
    <dbReference type="NCBI Taxonomy" id="7395"/>
    <lineage>
        <taxon>Eukaryota</taxon>
        <taxon>Metazoa</taxon>
        <taxon>Ecdysozoa</taxon>
        <taxon>Arthropoda</taxon>
        <taxon>Hexapoda</taxon>
        <taxon>Insecta</taxon>
        <taxon>Pterygota</taxon>
        <taxon>Neoptera</taxon>
        <taxon>Endopterygota</taxon>
        <taxon>Diptera</taxon>
        <taxon>Brachycera</taxon>
        <taxon>Muscomorpha</taxon>
        <taxon>Hippoboscoidea</taxon>
        <taxon>Glossinidae</taxon>
        <taxon>Glossina</taxon>
    </lineage>
</organism>